<dbReference type="PANTHER" id="PTHR11177:SF317">
    <property type="entry name" value="CHITINASE 12-RELATED"/>
    <property type="match status" value="1"/>
</dbReference>
<evidence type="ECO:0000256" key="5">
    <source>
        <dbReference type="RuleBase" id="RU004453"/>
    </source>
</evidence>
<keyword evidence="6" id="KW-0732">Signal</keyword>
<dbReference type="GO" id="GO:0006032">
    <property type="term" value="P:chitin catabolic process"/>
    <property type="evidence" value="ECO:0007669"/>
    <property type="project" value="TreeGrafter"/>
</dbReference>
<name>A0A1W0WTC0_HYPEX</name>
<evidence type="ECO:0000313" key="9">
    <source>
        <dbReference type="Proteomes" id="UP000192578"/>
    </source>
</evidence>
<keyword evidence="2" id="KW-1015">Disulfide bond</keyword>
<keyword evidence="1 4" id="KW-0378">Hydrolase</keyword>
<evidence type="ECO:0000256" key="3">
    <source>
        <dbReference type="ARBA" id="ARBA00023295"/>
    </source>
</evidence>
<protein>
    <submittedName>
        <fullName evidence="8">Acidic mammalian chitinase</fullName>
    </submittedName>
</protein>
<sequence>MPRPLVLLLCLVYLSSSILAIQGLDAELELPHRGCYYTNWAQYRSGMASHKPENIDPTLCTWIAVAFAKIDQNELTPLEWNDEGTFTKLVNLKTVNPKLKILLSIGGWTLTKPLVEMSSTAAGRATFVASSIKNLRKWALDGLDVDWEFPHAADKAIFSTLLMELRDAFEKEAKETGKPRLLLGAAVHLISDGGFDGASMNRTLDIVNVMVYDLEGPWDVASVGHQAPLFKGPFSQESPLNVEFIMREWVAAGISKAKLLLGLPLYGRGWLLTDGAASHGLNASATGPITMSAYTGEAGSWPFYEICDRIVKDKATVIYDENIQASYAFTNSWWIGYDDVRTITTKTKWMLDNGFGGVYVWDLAQDDFFDLCGLGRYPLLKAVLAATAAPPATTTITCTQPLKELPEMIIPPPSIKPTSTLLHTSQCVPFY</sequence>
<dbReference type="OrthoDB" id="76388at2759"/>
<evidence type="ECO:0000259" key="7">
    <source>
        <dbReference type="PROSITE" id="PS51910"/>
    </source>
</evidence>
<feature type="signal peptide" evidence="6">
    <location>
        <begin position="1"/>
        <end position="20"/>
    </location>
</feature>
<evidence type="ECO:0000256" key="6">
    <source>
        <dbReference type="SAM" id="SignalP"/>
    </source>
</evidence>
<dbReference type="Gene3D" id="3.20.20.80">
    <property type="entry name" value="Glycosidases"/>
    <property type="match status" value="1"/>
</dbReference>
<gene>
    <name evidence="8" type="ORF">BV898_07447</name>
</gene>
<dbReference type="EMBL" id="MTYJ01000049">
    <property type="protein sequence ID" value="OQV18436.1"/>
    <property type="molecule type" value="Genomic_DNA"/>
</dbReference>
<comment type="similarity">
    <text evidence="5">Belongs to the glycosyl hydrolase 18 family.</text>
</comment>
<comment type="caution">
    <text evidence="8">The sequence shown here is derived from an EMBL/GenBank/DDBJ whole genome shotgun (WGS) entry which is preliminary data.</text>
</comment>
<dbReference type="InterPro" id="IPR050314">
    <property type="entry name" value="Glycosyl_Hydrlase_18"/>
</dbReference>
<dbReference type="SUPFAM" id="SSF51445">
    <property type="entry name" value="(Trans)glycosidases"/>
    <property type="match status" value="1"/>
</dbReference>
<dbReference type="PROSITE" id="PS01095">
    <property type="entry name" value="GH18_1"/>
    <property type="match status" value="1"/>
</dbReference>
<dbReference type="Proteomes" id="UP000192578">
    <property type="component" value="Unassembled WGS sequence"/>
</dbReference>
<dbReference type="AlphaFoldDB" id="A0A1W0WTC0"/>
<organism evidence="8 9">
    <name type="scientific">Hypsibius exemplaris</name>
    <name type="common">Freshwater tardigrade</name>
    <dbReference type="NCBI Taxonomy" id="2072580"/>
    <lineage>
        <taxon>Eukaryota</taxon>
        <taxon>Metazoa</taxon>
        <taxon>Ecdysozoa</taxon>
        <taxon>Tardigrada</taxon>
        <taxon>Eutardigrada</taxon>
        <taxon>Parachela</taxon>
        <taxon>Hypsibioidea</taxon>
        <taxon>Hypsibiidae</taxon>
        <taxon>Hypsibius</taxon>
    </lineage>
</organism>
<dbReference type="SUPFAM" id="SSF54556">
    <property type="entry name" value="Chitinase insertion domain"/>
    <property type="match status" value="1"/>
</dbReference>
<dbReference type="GO" id="GO:0004568">
    <property type="term" value="F:chitinase activity"/>
    <property type="evidence" value="ECO:0007669"/>
    <property type="project" value="TreeGrafter"/>
</dbReference>
<dbReference type="GO" id="GO:0005975">
    <property type="term" value="P:carbohydrate metabolic process"/>
    <property type="evidence" value="ECO:0007669"/>
    <property type="project" value="InterPro"/>
</dbReference>
<accession>A0A1W0WTC0</accession>
<dbReference type="InterPro" id="IPR001223">
    <property type="entry name" value="Glyco_hydro18_cat"/>
</dbReference>
<evidence type="ECO:0000256" key="2">
    <source>
        <dbReference type="ARBA" id="ARBA00023157"/>
    </source>
</evidence>
<evidence type="ECO:0000256" key="1">
    <source>
        <dbReference type="ARBA" id="ARBA00022801"/>
    </source>
</evidence>
<dbReference type="SMART" id="SM00636">
    <property type="entry name" value="Glyco_18"/>
    <property type="match status" value="1"/>
</dbReference>
<keyword evidence="9" id="KW-1185">Reference proteome</keyword>
<proteinExistence type="inferred from homology"/>
<dbReference type="InterPro" id="IPR017853">
    <property type="entry name" value="GH"/>
</dbReference>
<evidence type="ECO:0000313" key="8">
    <source>
        <dbReference type="EMBL" id="OQV18436.1"/>
    </source>
</evidence>
<feature type="chain" id="PRO_5013207035" evidence="6">
    <location>
        <begin position="21"/>
        <end position="431"/>
    </location>
</feature>
<dbReference type="Gene3D" id="3.10.50.10">
    <property type="match status" value="1"/>
</dbReference>
<dbReference type="Pfam" id="PF00704">
    <property type="entry name" value="Glyco_hydro_18"/>
    <property type="match status" value="1"/>
</dbReference>
<dbReference type="GO" id="GO:0008061">
    <property type="term" value="F:chitin binding"/>
    <property type="evidence" value="ECO:0007669"/>
    <property type="project" value="InterPro"/>
</dbReference>
<dbReference type="InterPro" id="IPR029070">
    <property type="entry name" value="Chitinase_insertion_sf"/>
</dbReference>
<evidence type="ECO:0000256" key="4">
    <source>
        <dbReference type="RuleBase" id="RU000489"/>
    </source>
</evidence>
<dbReference type="PANTHER" id="PTHR11177">
    <property type="entry name" value="CHITINASE"/>
    <property type="match status" value="1"/>
</dbReference>
<reference evidence="9" key="1">
    <citation type="submission" date="2017-01" db="EMBL/GenBank/DDBJ databases">
        <title>Comparative genomics of anhydrobiosis in the tardigrade Hypsibius dujardini.</title>
        <authorList>
            <person name="Yoshida Y."/>
            <person name="Koutsovoulos G."/>
            <person name="Laetsch D."/>
            <person name="Stevens L."/>
            <person name="Kumar S."/>
            <person name="Horikawa D."/>
            <person name="Ishino K."/>
            <person name="Komine S."/>
            <person name="Tomita M."/>
            <person name="Blaxter M."/>
            <person name="Arakawa K."/>
        </authorList>
    </citation>
    <scope>NUCLEOTIDE SEQUENCE [LARGE SCALE GENOMIC DNA]</scope>
    <source>
        <strain evidence="9">Z151</strain>
    </source>
</reference>
<dbReference type="GO" id="GO:0005576">
    <property type="term" value="C:extracellular region"/>
    <property type="evidence" value="ECO:0007669"/>
    <property type="project" value="TreeGrafter"/>
</dbReference>
<dbReference type="FunFam" id="3.10.50.10:FF:000001">
    <property type="entry name" value="Chitinase 3-like 1"/>
    <property type="match status" value="1"/>
</dbReference>
<keyword evidence="3 4" id="KW-0326">Glycosidase</keyword>
<dbReference type="PROSITE" id="PS51910">
    <property type="entry name" value="GH18_2"/>
    <property type="match status" value="1"/>
</dbReference>
<dbReference type="InterPro" id="IPR001579">
    <property type="entry name" value="Glyco_hydro_18_chit_AS"/>
</dbReference>
<dbReference type="InterPro" id="IPR011583">
    <property type="entry name" value="Chitinase_II/V-like_cat"/>
</dbReference>
<feature type="domain" description="GH18" evidence="7">
    <location>
        <begin position="31"/>
        <end position="390"/>
    </location>
</feature>